<dbReference type="KEGG" id="tje:TJEJU_0590"/>
<gene>
    <name evidence="1" type="ORF">TJEJU_0590</name>
</gene>
<protein>
    <submittedName>
        <fullName evidence="1">Uncharacterized protein</fullName>
    </submittedName>
</protein>
<organism evidence="1 2">
    <name type="scientific">Tenacibaculum jejuense</name>
    <dbReference type="NCBI Taxonomy" id="584609"/>
    <lineage>
        <taxon>Bacteria</taxon>
        <taxon>Pseudomonadati</taxon>
        <taxon>Bacteroidota</taxon>
        <taxon>Flavobacteriia</taxon>
        <taxon>Flavobacteriales</taxon>
        <taxon>Flavobacteriaceae</taxon>
        <taxon>Tenacibaculum</taxon>
    </lineage>
</organism>
<dbReference type="AlphaFoldDB" id="A0A238U7K7"/>
<evidence type="ECO:0000313" key="2">
    <source>
        <dbReference type="Proteomes" id="UP000215214"/>
    </source>
</evidence>
<evidence type="ECO:0000313" key="1">
    <source>
        <dbReference type="EMBL" id="SNR14370.1"/>
    </source>
</evidence>
<sequence>MQVLKTTTIPNHIIKVKNAYPNSKNSILPMKTAIKKHTKQPFFYFT</sequence>
<reference evidence="1 2" key="1">
    <citation type="submission" date="2017-07" db="EMBL/GenBank/DDBJ databases">
        <authorList>
            <person name="Sun Z.S."/>
            <person name="Albrecht U."/>
            <person name="Echele G."/>
            <person name="Lee C.C."/>
        </authorList>
    </citation>
    <scope>NUCLEOTIDE SEQUENCE [LARGE SCALE GENOMIC DNA]</scope>
    <source>
        <strain evidence="2">type strain: KCTC 22618</strain>
    </source>
</reference>
<dbReference type="Proteomes" id="UP000215214">
    <property type="component" value="Chromosome TJEJU"/>
</dbReference>
<proteinExistence type="predicted"/>
<accession>A0A238U7K7</accession>
<dbReference type="EMBL" id="LT899436">
    <property type="protein sequence ID" value="SNR14370.1"/>
    <property type="molecule type" value="Genomic_DNA"/>
</dbReference>
<name>A0A238U7K7_9FLAO</name>
<keyword evidence="2" id="KW-1185">Reference proteome</keyword>